<keyword evidence="1" id="KW-0812">Transmembrane</keyword>
<sequence>MPRIYLPPISSEDKIVLICISAIVVLWLIWSFLSNSRWSDSLKTFQVEEWLWRKHGVSVPGVFFMMLIMTVVLYIVWLTLGQL</sequence>
<reference evidence="2" key="1">
    <citation type="submission" date="2018-05" db="EMBL/GenBank/DDBJ databases">
        <authorList>
            <person name="Lanie J.A."/>
            <person name="Ng W.-L."/>
            <person name="Kazmierczak K.M."/>
            <person name="Andrzejewski T.M."/>
            <person name="Davidsen T.M."/>
            <person name="Wayne K.J."/>
            <person name="Tettelin H."/>
            <person name="Glass J.I."/>
            <person name="Rusch D."/>
            <person name="Podicherti R."/>
            <person name="Tsui H.-C.T."/>
            <person name="Winkler M.E."/>
        </authorList>
    </citation>
    <scope>NUCLEOTIDE SEQUENCE</scope>
</reference>
<feature type="transmembrane region" description="Helical" evidence="1">
    <location>
        <begin position="61"/>
        <end position="80"/>
    </location>
</feature>
<accession>A0A382F100</accession>
<dbReference type="EMBL" id="UINC01047080">
    <property type="protein sequence ID" value="SVB55893.1"/>
    <property type="molecule type" value="Genomic_DNA"/>
</dbReference>
<gene>
    <name evidence="2" type="ORF">METZ01_LOCUS208747</name>
</gene>
<keyword evidence="1" id="KW-1133">Transmembrane helix</keyword>
<name>A0A382F100_9ZZZZ</name>
<keyword evidence="1" id="KW-0472">Membrane</keyword>
<protein>
    <submittedName>
        <fullName evidence="2">Uncharacterized protein</fullName>
    </submittedName>
</protein>
<proteinExistence type="predicted"/>
<evidence type="ECO:0000313" key="2">
    <source>
        <dbReference type="EMBL" id="SVB55893.1"/>
    </source>
</evidence>
<feature type="transmembrane region" description="Helical" evidence="1">
    <location>
        <begin position="15"/>
        <end position="33"/>
    </location>
</feature>
<dbReference type="AlphaFoldDB" id="A0A382F100"/>
<evidence type="ECO:0000256" key="1">
    <source>
        <dbReference type="SAM" id="Phobius"/>
    </source>
</evidence>
<organism evidence="2">
    <name type="scientific">marine metagenome</name>
    <dbReference type="NCBI Taxonomy" id="408172"/>
    <lineage>
        <taxon>unclassified sequences</taxon>
        <taxon>metagenomes</taxon>
        <taxon>ecological metagenomes</taxon>
    </lineage>
</organism>